<gene>
    <name evidence="1" type="ORF">AMJ44_10515</name>
</gene>
<dbReference type="Gene3D" id="3.40.50.150">
    <property type="entry name" value="Vaccinia Virus protein VP39"/>
    <property type="match status" value="1"/>
</dbReference>
<dbReference type="SUPFAM" id="SSF53335">
    <property type="entry name" value="S-adenosyl-L-methionine-dependent methyltransferases"/>
    <property type="match status" value="1"/>
</dbReference>
<dbReference type="CDD" id="cd02440">
    <property type="entry name" value="AdoMet_MTases"/>
    <property type="match status" value="1"/>
</dbReference>
<comment type="caution">
    <text evidence="1">The sequence shown here is derived from an EMBL/GenBank/DDBJ whole genome shotgun (WGS) entry which is preliminary data.</text>
</comment>
<organism evidence="1 2">
    <name type="scientific">candidate division WOR-1 bacterium DG_54_3</name>
    <dbReference type="NCBI Taxonomy" id="1703775"/>
    <lineage>
        <taxon>Bacteria</taxon>
        <taxon>Bacillati</taxon>
        <taxon>Saganbacteria</taxon>
    </lineage>
</organism>
<evidence type="ECO:0000313" key="2">
    <source>
        <dbReference type="Proteomes" id="UP000051861"/>
    </source>
</evidence>
<protein>
    <recommendedName>
        <fullName evidence="3">Methyltransferase type 11 domain-containing protein</fullName>
    </recommendedName>
</protein>
<dbReference type="AlphaFoldDB" id="A0A0S7XSV2"/>
<evidence type="ECO:0008006" key="3">
    <source>
        <dbReference type="Google" id="ProtNLM"/>
    </source>
</evidence>
<dbReference type="InterPro" id="IPR029063">
    <property type="entry name" value="SAM-dependent_MTases_sf"/>
</dbReference>
<reference evidence="1 2" key="1">
    <citation type="journal article" date="2015" name="Microbiome">
        <title>Genomic resolution of linkages in carbon, nitrogen, and sulfur cycling among widespread estuary sediment bacteria.</title>
        <authorList>
            <person name="Baker B.J."/>
            <person name="Lazar C.S."/>
            <person name="Teske A.P."/>
            <person name="Dick G.J."/>
        </authorList>
    </citation>
    <scope>NUCLEOTIDE SEQUENCE [LARGE SCALE GENOMIC DNA]</scope>
    <source>
        <strain evidence="1">DG_54_3</strain>
    </source>
</reference>
<proteinExistence type="predicted"/>
<name>A0A0S7XSV2_UNCSA</name>
<dbReference type="Pfam" id="PF13489">
    <property type="entry name" value="Methyltransf_23"/>
    <property type="match status" value="1"/>
</dbReference>
<dbReference type="EMBL" id="LIZX01000124">
    <property type="protein sequence ID" value="KPJ65327.1"/>
    <property type="molecule type" value="Genomic_DNA"/>
</dbReference>
<accession>A0A0S7XSV2</accession>
<evidence type="ECO:0000313" key="1">
    <source>
        <dbReference type="EMBL" id="KPJ65327.1"/>
    </source>
</evidence>
<dbReference type="Proteomes" id="UP000051861">
    <property type="component" value="Unassembled WGS sequence"/>
</dbReference>
<sequence>MPIGNAYATGEIITFIEQNHILGKKINVLDLGCGIGHNGFIFREMFEIRYLRLRPREWMHRLEGVEIFKGYKNPIWDYYYTKVMIDDCLKLAPTLKDGDYDIIFATELLEHFKKNRAHFLVNNILKKLKRKGSLIITIPLGAKNEVLKQRAVFKNAHETHRSYLTIKDFAYYHIKHKVNNGVFMLGRKI</sequence>